<dbReference type="PROSITE" id="PS50188">
    <property type="entry name" value="B302_SPRY"/>
    <property type="match status" value="1"/>
</dbReference>
<gene>
    <name evidence="8" type="ORF">INT47_000941</name>
</gene>
<dbReference type="SUPFAM" id="SSF49899">
    <property type="entry name" value="Concanavalin A-like lectins/glucanases"/>
    <property type="match status" value="1"/>
</dbReference>
<dbReference type="SMART" id="SM00449">
    <property type="entry name" value="SPRY"/>
    <property type="match status" value="1"/>
</dbReference>
<dbReference type="InterPro" id="IPR001848">
    <property type="entry name" value="Ribosomal_uS10"/>
</dbReference>
<keyword evidence="9" id="KW-1185">Reference proteome</keyword>
<dbReference type="InterPro" id="IPR013320">
    <property type="entry name" value="ConA-like_dom_sf"/>
</dbReference>
<dbReference type="Gene3D" id="2.60.120.920">
    <property type="match status" value="1"/>
</dbReference>
<dbReference type="InterPro" id="IPR006594">
    <property type="entry name" value="LisH"/>
</dbReference>
<keyword evidence="3" id="KW-0687">Ribonucleoprotein</keyword>
<evidence type="ECO:0000256" key="1">
    <source>
        <dbReference type="ARBA" id="ARBA00007102"/>
    </source>
</evidence>
<dbReference type="AlphaFoldDB" id="A0A8H7VBJ6"/>
<dbReference type="PROSITE" id="PS50897">
    <property type="entry name" value="CTLH"/>
    <property type="match status" value="1"/>
</dbReference>
<dbReference type="SMART" id="SM00668">
    <property type="entry name" value="CTLH"/>
    <property type="match status" value="1"/>
</dbReference>
<comment type="caution">
    <text evidence="8">The sequence shown here is derived from an EMBL/GenBank/DDBJ whole genome shotgun (WGS) entry which is preliminary data.</text>
</comment>
<dbReference type="SMART" id="SM01403">
    <property type="entry name" value="Ribosomal_S10"/>
    <property type="match status" value="1"/>
</dbReference>
<evidence type="ECO:0000313" key="9">
    <source>
        <dbReference type="Proteomes" id="UP000603453"/>
    </source>
</evidence>
<dbReference type="InterPro" id="IPR006595">
    <property type="entry name" value="CTLH_C"/>
</dbReference>
<accession>A0A8H7VBJ6</accession>
<dbReference type="Pfam" id="PF10607">
    <property type="entry name" value="CTLH"/>
    <property type="match status" value="2"/>
</dbReference>
<evidence type="ECO:0000256" key="2">
    <source>
        <dbReference type="ARBA" id="ARBA00022980"/>
    </source>
</evidence>
<name>A0A8H7VBJ6_9FUNG</name>
<evidence type="ECO:0000259" key="6">
    <source>
        <dbReference type="PROSITE" id="PS50188"/>
    </source>
</evidence>
<sequence>MASRIIRSTPRFVPATRTLTTAVETKPVLELPKATETATEFSEVFEVPKRIAPTHDIPVCNLQMRGYLPQQLDFFADFARRAAFHMGMPCSGTVPLPTQTSHWTVIRSPFVHKKSQENFERKTHKRLLQIKDTHPEVVDRWIKYLTMNAPAGIGMRATKIEFESLGKNYGNLVLGQYHDRKAKKPLALDIDLSLPQFWQKDVKSRHVEIGSNGYDLTFTGPGNSISMRTNFPMRPQCGIYYYEIRVLKRGQDALIAVGFCRYNKLDKLPGCEQHSYGYHGQSGQLFKQGHANPFGPTFTSPDIIGCGLNFATNSAFFTKNGVLLGVAEDIDTSELLYPCIGLSTNGEKITANFGQEPFAFDIDQFVKEQQAISIQSIHTEKQQAPNEKYMVDSKADMDQLVLSYLLYQGYTQTAKSLLNNIQHVKQKTYTDQFKCGTDENNRTAIRKLILAGSVDSAIEQTRTMYPGLLEENDDLLFQLKTRKFLDILIDGTFAPCYSSDTDDDTSSSYSGRSRALSVSSSFHELQNQVLYEEDEQTQIPVKSTTLNLIATPLAPLPVAASGRRLSWAAIAASPTSTIDTCAVEDMFIATGGKRKSITAKRRDSHSSIDDSHEEDMKKLSVIRKAMSYGHELQEEYGLQPRYLSKLNELFAILSFSDPRSCPSAHLLEPSLRDTTASELNSAIKIYQGCSKHSKLESIYKQSMLTTKELVISGHGKASLLHVQEYFMGV</sequence>
<dbReference type="EMBL" id="JAEPRD010000001">
    <property type="protein sequence ID" value="KAG2214385.1"/>
    <property type="molecule type" value="Genomic_DNA"/>
</dbReference>
<dbReference type="OrthoDB" id="25503at2759"/>
<protein>
    <recommendedName>
        <fullName evidence="4">Small ribosomal subunit protein uS10m</fullName>
    </recommendedName>
    <alternativeName>
        <fullName evidence="5">37S ribosomal protein S10, mitochondrial</fullName>
    </alternativeName>
</protein>
<organism evidence="8 9">
    <name type="scientific">Mucor saturninus</name>
    <dbReference type="NCBI Taxonomy" id="64648"/>
    <lineage>
        <taxon>Eukaryota</taxon>
        <taxon>Fungi</taxon>
        <taxon>Fungi incertae sedis</taxon>
        <taxon>Mucoromycota</taxon>
        <taxon>Mucoromycotina</taxon>
        <taxon>Mucoromycetes</taxon>
        <taxon>Mucorales</taxon>
        <taxon>Mucorineae</taxon>
        <taxon>Mucoraceae</taxon>
        <taxon>Mucor</taxon>
    </lineage>
</organism>
<dbReference type="InterPro" id="IPR013144">
    <property type="entry name" value="CRA_dom"/>
</dbReference>
<dbReference type="Pfam" id="PF00338">
    <property type="entry name" value="Ribosomal_S10"/>
    <property type="match status" value="1"/>
</dbReference>
<dbReference type="Gene3D" id="3.30.70.600">
    <property type="entry name" value="Ribosomal protein S10 domain"/>
    <property type="match status" value="1"/>
</dbReference>
<feature type="domain" description="B30.2/SPRY" evidence="6">
    <location>
        <begin position="176"/>
        <end position="358"/>
    </location>
</feature>
<comment type="similarity">
    <text evidence="1">Belongs to the universal ribosomal protein uS10 family.</text>
</comment>
<evidence type="ECO:0000256" key="5">
    <source>
        <dbReference type="ARBA" id="ARBA00042916"/>
    </source>
</evidence>
<reference evidence="8" key="1">
    <citation type="submission" date="2020-12" db="EMBL/GenBank/DDBJ databases">
        <title>Metabolic potential, ecology and presence of endohyphal bacteria is reflected in genomic diversity of Mucoromycotina.</title>
        <authorList>
            <person name="Muszewska A."/>
            <person name="Okrasinska A."/>
            <person name="Steczkiewicz K."/>
            <person name="Drgas O."/>
            <person name="Orlowska M."/>
            <person name="Perlinska-Lenart U."/>
            <person name="Aleksandrzak-Piekarczyk T."/>
            <person name="Szatraj K."/>
            <person name="Zielenkiewicz U."/>
            <person name="Pilsyk S."/>
            <person name="Malc E."/>
            <person name="Mieczkowski P."/>
            <person name="Kruszewska J.S."/>
            <person name="Biernat P."/>
            <person name="Pawlowska J."/>
        </authorList>
    </citation>
    <scope>NUCLEOTIDE SEQUENCE</scope>
    <source>
        <strain evidence="8">WA0000017839</strain>
    </source>
</reference>
<dbReference type="HAMAP" id="MF_00508">
    <property type="entry name" value="Ribosomal_uS10"/>
    <property type="match status" value="1"/>
</dbReference>
<dbReference type="FunFam" id="3.30.70.600:FF:000003">
    <property type="entry name" value="30S ribosomal protein S10"/>
    <property type="match status" value="1"/>
</dbReference>
<feature type="domain" description="CTLH" evidence="7">
    <location>
        <begin position="441"/>
        <end position="495"/>
    </location>
</feature>
<dbReference type="InterPro" id="IPR027486">
    <property type="entry name" value="Ribosomal_uS10_dom"/>
</dbReference>
<dbReference type="InterPro" id="IPR050618">
    <property type="entry name" value="Ubq-SigPath_Reg"/>
</dbReference>
<dbReference type="SMART" id="SM00757">
    <property type="entry name" value="CRA"/>
    <property type="match status" value="1"/>
</dbReference>
<dbReference type="NCBIfam" id="TIGR01049">
    <property type="entry name" value="rpsJ_bact"/>
    <property type="match status" value="1"/>
</dbReference>
<dbReference type="GO" id="GO:1990904">
    <property type="term" value="C:ribonucleoprotein complex"/>
    <property type="evidence" value="ECO:0007669"/>
    <property type="project" value="UniProtKB-KW"/>
</dbReference>
<dbReference type="InterPro" id="IPR003877">
    <property type="entry name" value="SPRY_dom"/>
</dbReference>
<dbReference type="InterPro" id="IPR036838">
    <property type="entry name" value="Ribosomal_uS10_dom_sf"/>
</dbReference>
<evidence type="ECO:0000256" key="4">
    <source>
        <dbReference type="ARBA" id="ARBA00035261"/>
    </source>
</evidence>
<dbReference type="InterPro" id="IPR001870">
    <property type="entry name" value="B30.2/SPRY"/>
</dbReference>
<dbReference type="GO" id="GO:0003735">
    <property type="term" value="F:structural constituent of ribosome"/>
    <property type="evidence" value="ECO:0007669"/>
    <property type="project" value="InterPro"/>
</dbReference>
<dbReference type="InterPro" id="IPR043136">
    <property type="entry name" value="B30.2/SPRY_sf"/>
</dbReference>
<dbReference type="PANTHER" id="PTHR12864">
    <property type="entry name" value="RAN BINDING PROTEIN 9-RELATED"/>
    <property type="match status" value="1"/>
</dbReference>
<proteinExistence type="inferred from homology"/>
<dbReference type="PRINTS" id="PR00971">
    <property type="entry name" value="RIBOSOMALS10"/>
</dbReference>
<evidence type="ECO:0000313" key="8">
    <source>
        <dbReference type="EMBL" id="KAG2214385.1"/>
    </source>
</evidence>
<dbReference type="Pfam" id="PF00622">
    <property type="entry name" value="SPRY"/>
    <property type="match status" value="1"/>
</dbReference>
<dbReference type="GO" id="GO:0005840">
    <property type="term" value="C:ribosome"/>
    <property type="evidence" value="ECO:0007669"/>
    <property type="project" value="UniProtKB-KW"/>
</dbReference>
<dbReference type="InterPro" id="IPR024964">
    <property type="entry name" value="CTLH/CRA"/>
</dbReference>
<evidence type="ECO:0000256" key="3">
    <source>
        <dbReference type="ARBA" id="ARBA00023274"/>
    </source>
</evidence>
<dbReference type="GO" id="GO:0006412">
    <property type="term" value="P:translation"/>
    <property type="evidence" value="ECO:0007669"/>
    <property type="project" value="InterPro"/>
</dbReference>
<dbReference type="PROSITE" id="PS50896">
    <property type="entry name" value="LISH"/>
    <property type="match status" value="1"/>
</dbReference>
<keyword evidence="2" id="KW-0689">Ribosomal protein</keyword>
<evidence type="ECO:0000259" key="7">
    <source>
        <dbReference type="PROSITE" id="PS50897"/>
    </source>
</evidence>
<dbReference type="Proteomes" id="UP000603453">
    <property type="component" value="Unassembled WGS sequence"/>
</dbReference>
<dbReference type="SUPFAM" id="SSF54999">
    <property type="entry name" value="Ribosomal protein S10"/>
    <property type="match status" value="1"/>
</dbReference>